<evidence type="ECO:0000259" key="5">
    <source>
        <dbReference type="PROSITE" id="PS51880"/>
    </source>
</evidence>
<dbReference type="InterPro" id="IPR033655">
    <property type="entry name" value="TGS_RelA/SpoT"/>
</dbReference>
<dbReference type="Gene3D" id="3.30.460.10">
    <property type="entry name" value="Beta Polymerase, domain 2"/>
    <property type="match status" value="1"/>
</dbReference>
<evidence type="ECO:0000256" key="1">
    <source>
        <dbReference type="ARBA" id="ARBA00025704"/>
    </source>
</evidence>
<dbReference type="GO" id="GO:0005886">
    <property type="term" value="C:plasma membrane"/>
    <property type="evidence" value="ECO:0007669"/>
    <property type="project" value="TreeGrafter"/>
</dbReference>
<dbReference type="InterPro" id="IPR003607">
    <property type="entry name" value="HD/PDEase_dom"/>
</dbReference>
<dbReference type="Pfam" id="PF04607">
    <property type="entry name" value="RelA_SpoT"/>
    <property type="match status" value="1"/>
</dbReference>
<feature type="coiled-coil region" evidence="3">
    <location>
        <begin position="388"/>
        <end position="415"/>
    </location>
</feature>
<dbReference type="InterPro" id="IPR043519">
    <property type="entry name" value="NT_sf"/>
</dbReference>
<protein>
    <submittedName>
        <fullName evidence="6">GTP pyrophosphokinase</fullName>
    </submittedName>
</protein>
<dbReference type="InterPro" id="IPR004095">
    <property type="entry name" value="TGS"/>
</dbReference>
<dbReference type="SUPFAM" id="SSF109604">
    <property type="entry name" value="HD-domain/PDEase-like"/>
    <property type="match status" value="1"/>
</dbReference>
<evidence type="ECO:0000256" key="2">
    <source>
        <dbReference type="RuleBase" id="RU003847"/>
    </source>
</evidence>
<dbReference type="SUPFAM" id="SSF55021">
    <property type="entry name" value="ACT-like"/>
    <property type="match status" value="1"/>
</dbReference>
<dbReference type="NCBIfam" id="TIGR00691">
    <property type="entry name" value="spoT_relA"/>
    <property type="match status" value="1"/>
</dbReference>
<comment type="similarity">
    <text evidence="2">Belongs to the relA/spoT family.</text>
</comment>
<dbReference type="InterPro" id="IPR012676">
    <property type="entry name" value="TGS-like"/>
</dbReference>
<evidence type="ECO:0000313" key="7">
    <source>
        <dbReference type="Proteomes" id="UP000198648"/>
    </source>
</evidence>
<dbReference type="GO" id="GO:0015969">
    <property type="term" value="P:guanosine tetraphosphate metabolic process"/>
    <property type="evidence" value="ECO:0007669"/>
    <property type="project" value="InterPro"/>
</dbReference>
<dbReference type="Gene3D" id="3.10.20.30">
    <property type="match status" value="1"/>
</dbReference>
<dbReference type="CDD" id="cd00077">
    <property type="entry name" value="HDc"/>
    <property type="match status" value="1"/>
</dbReference>
<keyword evidence="6" id="KW-0808">Transferase</keyword>
<feature type="domain" description="TGS" evidence="5">
    <location>
        <begin position="423"/>
        <end position="484"/>
    </location>
</feature>
<dbReference type="PROSITE" id="PS51831">
    <property type="entry name" value="HD"/>
    <property type="match status" value="1"/>
</dbReference>
<sequence>MNAFFCYINFSQYFYIHQKLNMTEIDLEAENKAIAKEYKELLRISYQNLTDEDKKLIRKAFDVAVEAHSDQRRKSGEAYIFHPIAVAKIVASQIGLGSTAIAAALLHDVVEDTDITISDIEKMFNPKIAKIVEGLTKIPKVKNDQEISLQAENFRKMLLTLNDDVRVILIKIADRLHNMQTMDGMADYKQAKIASETLYIYAPLAHRLGLYNIKSQLEDLGLKYTEPDVYADIVSKIKETKEEQDAYIKSISDVLSKSMTEEGIDFIIKGRPKSIYSIRRKMKAQGVSFDEVYDKFALRIIYKSNLHDEKFLAWKIYSVVTDHYRPSPSRLRDWISSPKSTGYEALHITAMGPMGRWVEIQVRSERMDEIAEKGYAAHYKYKNGATEENSLEIWLNQLKEALENANNNAVDFVEDFKLNLYAKEIYVFTPKGEIKSLPKGATSLDFAFSIHSEIGVKTRGTKVNGKLVPLNHVLNSGDQVEIITSVNQKPTLQWLDYVTTSRAKNKIKNVLNENVKKIGEDGKEILARKLRHLKINLNESTVNELVNYFKLQTSLDLFYRVGIGAIENQQLRDYANQKNNTLVNFFKKTIKRNPNVNEERINANEITKKFDLLVFGVEQNKLDYKLSPCCNPIPGDNVFGFITINEGIKVHKTDCPNAISMQSNFAYRIIPARWIDSSQEDFKAIIKITGMDVLGLTNELTKVISNQMHVNIQSISLSSEAGIFNGQVTVVVQNNTILKKLMENIKKVDGIDKVTRVYNN</sequence>
<keyword evidence="7" id="KW-1185">Reference proteome</keyword>
<dbReference type="CDD" id="cd05399">
    <property type="entry name" value="NT_Rel-Spo_like"/>
    <property type="match status" value="1"/>
</dbReference>
<dbReference type="Proteomes" id="UP000198648">
    <property type="component" value="Unassembled WGS sequence"/>
</dbReference>
<dbReference type="SMART" id="SM00954">
    <property type="entry name" value="RelA_SpoT"/>
    <property type="match status" value="1"/>
</dbReference>
<dbReference type="Pfam" id="PF19296">
    <property type="entry name" value="RelA_AH_RIS"/>
    <property type="match status" value="1"/>
</dbReference>
<keyword evidence="3" id="KW-0175">Coiled coil</keyword>
<dbReference type="AlphaFoldDB" id="A0A1H8Z152"/>
<dbReference type="Pfam" id="PF13291">
    <property type="entry name" value="ACT_4"/>
    <property type="match status" value="1"/>
</dbReference>
<dbReference type="PROSITE" id="PS51880">
    <property type="entry name" value="TGS"/>
    <property type="match status" value="1"/>
</dbReference>
<evidence type="ECO:0000313" key="6">
    <source>
        <dbReference type="EMBL" id="SEP57358.1"/>
    </source>
</evidence>
<dbReference type="Pfam" id="PF02824">
    <property type="entry name" value="TGS"/>
    <property type="match status" value="1"/>
</dbReference>
<dbReference type="InterPro" id="IPR004811">
    <property type="entry name" value="RelA/Spo_fam"/>
</dbReference>
<dbReference type="Gene3D" id="1.10.3210.10">
    <property type="entry name" value="Hypothetical protein af1432"/>
    <property type="match status" value="1"/>
</dbReference>
<dbReference type="Pfam" id="PF13328">
    <property type="entry name" value="HD_4"/>
    <property type="match status" value="1"/>
</dbReference>
<gene>
    <name evidence="6" type="ORF">SAMN05444005_101372</name>
</gene>
<dbReference type="InterPro" id="IPR045600">
    <property type="entry name" value="RelA/SpoT_AH_RIS"/>
</dbReference>
<proteinExistence type="inferred from homology"/>
<dbReference type="InterPro" id="IPR002912">
    <property type="entry name" value="ACT_dom"/>
</dbReference>
<reference evidence="6 7" key="1">
    <citation type="submission" date="2016-10" db="EMBL/GenBank/DDBJ databases">
        <authorList>
            <person name="de Groot N.N."/>
        </authorList>
    </citation>
    <scope>NUCLEOTIDE SEQUENCE [LARGE SCALE GENOMIC DNA]</scope>
    <source>
        <strain evidence="6 7">DSM 27078</strain>
    </source>
</reference>
<dbReference type="EMBL" id="FOEI01000001">
    <property type="protein sequence ID" value="SEP57358.1"/>
    <property type="molecule type" value="Genomic_DNA"/>
</dbReference>
<dbReference type="InterPro" id="IPR006674">
    <property type="entry name" value="HD_domain"/>
</dbReference>
<dbReference type="InterPro" id="IPR045865">
    <property type="entry name" value="ACT-like_dom_sf"/>
</dbReference>
<dbReference type="SUPFAM" id="SSF81301">
    <property type="entry name" value="Nucleotidyltransferase"/>
    <property type="match status" value="1"/>
</dbReference>
<dbReference type="PANTHER" id="PTHR21262:SF31">
    <property type="entry name" value="GTP PYROPHOSPHOKINASE"/>
    <property type="match status" value="1"/>
</dbReference>
<dbReference type="SUPFAM" id="SSF81271">
    <property type="entry name" value="TGS-like"/>
    <property type="match status" value="1"/>
</dbReference>
<name>A0A1H8Z152_9FLAO</name>
<dbReference type="STRING" id="1299341.SAMN05444005_101372"/>
<dbReference type="CDD" id="cd01668">
    <property type="entry name" value="TGS_RSH"/>
    <property type="match status" value="1"/>
</dbReference>
<accession>A0A1H8Z152</accession>
<dbReference type="Gene3D" id="3.30.70.260">
    <property type="match status" value="1"/>
</dbReference>
<comment type="function">
    <text evidence="2">In eubacteria ppGpp (guanosine 3'-diphosphate 5'-diphosphate) is a mediator of the stringent response that coordinates a variety of cellular activities in response to changes in nutritional abundance.</text>
</comment>
<evidence type="ECO:0000256" key="3">
    <source>
        <dbReference type="SAM" id="Coils"/>
    </source>
</evidence>
<feature type="domain" description="HD" evidence="4">
    <location>
        <begin position="79"/>
        <end position="179"/>
    </location>
</feature>
<dbReference type="FunFam" id="3.10.20.30:FF:000002">
    <property type="entry name" value="GTP pyrophosphokinase (RelA/SpoT)"/>
    <property type="match status" value="1"/>
</dbReference>
<dbReference type="FunFam" id="1.10.3210.10:FF:000001">
    <property type="entry name" value="GTP pyrophosphokinase RelA"/>
    <property type="match status" value="1"/>
</dbReference>
<dbReference type="SMART" id="SM00471">
    <property type="entry name" value="HDc"/>
    <property type="match status" value="1"/>
</dbReference>
<dbReference type="PANTHER" id="PTHR21262">
    <property type="entry name" value="GUANOSINE-3',5'-BIS DIPHOSPHATE 3'-PYROPHOSPHOHYDROLASE"/>
    <property type="match status" value="1"/>
</dbReference>
<evidence type="ECO:0000259" key="4">
    <source>
        <dbReference type="PROSITE" id="PS51831"/>
    </source>
</evidence>
<dbReference type="InterPro" id="IPR012675">
    <property type="entry name" value="Beta-grasp_dom_sf"/>
</dbReference>
<dbReference type="GO" id="GO:0016301">
    <property type="term" value="F:kinase activity"/>
    <property type="evidence" value="ECO:0007669"/>
    <property type="project" value="UniProtKB-KW"/>
</dbReference>
<dbReference type="InterPro" id="IPR007685">
    <property type="entry name" value="RelA_SpoT"/>
</dbReference>
<keyword evidence="6" id="KW-0418">Kinase</keyword>
<comment type="pathway">
    <text evidence="1">Purine metabolism.</text>
</comment>
<organism evidence="6 7">
    <name type="scientific">Flavobacterium urocaniciphilum</name>
    <dbReference type="NCBI Taxonomy" id="1299341"/>
    <lineage>
        <taxon>Bacteria</taxon>
        <taxon>Pseudomonadati</taxon>
        <taxon>Bacteroidota</taxon>
        <taxon>Flavobacteriia</taxon>
        <taxon>Flavobacteriales</taxon>
        <taxon>Flavobacteriaceae</taxon>
        <taxon>Flavobacterium</taxon>
    </lineage>
</organism>